<organism evidence="2 3">
    <name type="scientific">Marssonina brunnea f. sp. multigermtubi (strain MB_m1)</name>
    <name type="common">Marssonina leaf spot fungus</name>
    <dbReference type="NCBI Taxonomy" id="1072389"/>
    <lineage>
        <taxon>Eukaryota</taxon>
        <taxon>Fungi</taxon>
        <taxon>Dikarya</taxon>
        <taxon>Ascomycota</taxon>
        <taxon>Pezizomycotina</taxon>
        <taxon>Leotiomycetes</taxon>
        <taxon>Helotiales</taxon>
        <taxon>Drepanopezizaceae</taxon>
        <taxon>Drepanopeziza</taxon>
    </lineage>
</organism>
<dbReference type="EMBL" id="JH921438">
    <property type="protein sequence ID" value="EKD16713.1"/>
    <property type="molecule type" value="Genomic_DNA"/>
</dbReference>
<evidence type="ECO:0000313" key="2">
    <source>
        <dbReference type="EMBL" id="EKD16713.1"/>
    </source>
</evidence>
<keyword evidence="3" id="KW-1185">Reference proteome</keyword>
<evidence type="ECO:0000313" key="3">
    <source>
        <dbReference type="Proteomes" id="UP000006753"/>
    </source>
</evidence>
<sequence>MPQADAGGDGDYPLRENIGGTASAILKEKPPRASDQRSFDQIAAKNFSVLDRKTPVEDYGVSRNTCKPRITLVPVQIPQPLPFDLKGASSQ</sequence>
<protein>
    <submittedName>
        <fullName evidence="2">Uncharacterized protein</fullName>
    </submittedName>
</protein>
<dbReference type="AlphaFoldDB" id="K1X7V5"/>
<evidence type="ECO:0000256" key="1">
    <source>
        <dbReference type="SAM" id="MobiDB-lite"/>
    </source>
</evidence>
<dbReference type="KEGG" id="mbe:MBM_05182"/>
<feature type="region of interest" description="Disordered" evidence="1">
    <location>
        <begin position="1"/>
        <end position="37"/>
    </location>
</feature>
<reference evidence="2 3" key="1">
    <citation type="journal article" date="2012" name="BMC Genomics">
        <title>Sequencing the genome of Marssonina brunnea reveals fungus-poplar co-evolution.</title>
        <authorList>
            <person name="Zhu S."/>
            <person name="Cao Y.-Z."/>
            <person name="Jiang C."/>
            <person name="Tan B.-Y."/>
            <person name="Wang Z."/>
            <person name="Feng S."/>
            <person name="Zhang L."/>
            <person name="Su X.-H."/>
            <person name="Brejova B."/>
            <person name="Vinar T."/>
            <person name="Xu M."/>
            <person name="Wang M.-X."/>
            <person name="Zhang S.-G."/>
            <person name="Huang M.-R."/>
            <person name="Wu R."/>
            <person name="Zhou Y."/>
        </authorList>
    </citation>
    <scope>NUCLEOTIDE SEQUENCE [LARGE SCALE GENOMIC DNA]</scope>
    <source>
        <strain evidence="2 3">MB_m1</strain>
    </source>
</reference>
<gene>
    <name evidence="2" type="ORF">MBM_05182</name>
</gene>
<proteinExistence type="predicted"/>
<dbReference type="Proteomes" id="UP000006753">
    <property type="component" value="Unassembled WGS sequence"/>
</dbReference>
<accession>K1X7V5</accession>
<name>K1X7V5_MARBU</name>
<dbReference type="InParanoid" id="K1X7V5"/>
<dbReference type="HOGENOM" id="CLU_2427479_0_0_1"/>
<feature type="compositionally biased region" description="Basic and acidic residues" evidence="1">
    <location>
        <begin position="26"/>
        <end position="37"/>
    </location>
</feature>